<dbReference type="PANTHER" id="PTHR33993">
    <property type="entry name" value="GLYOXALASE-RELATED"/>
    <property type="match status" value="1"/>
</dbReference>
<dbReference type="InterPro" id="IPR029068">
    <property type="entry name" value="Glyas_Bleomycin-R_OHBP_Dase"/>
</dbReference>
<dbReference type="AlphaFoldDB" id="A0A512MB15"/>
<dbReference type="SUPFAM" id="SSF54593">
    <property type="entry name" value="Glyoxalase/Bleomycin resistance protein/Dihydroxybiphenyl dioxygenase"/>
    <property type="match status" value="1"/>
</dbReference>
<proteinExistence type="predicted"/>
<dbReference type="InterPro" id="IPR004360">
    <property type="entry name" value="Glyas_Fos-R_dOase_dom"/>
</dbReference>
<dbReference type="CDD" id="cd06587">
    <property type="entry name" value="VOC"/>
    <property type="match status" value="1"/>
</dbReference>
<comment type="caution">
    <text evidence="2">The sequence shown here is derived from an EMBL/GenBank/DDBJ whole genome shotgun (WGS) entry which is preliminary data.</text>
</comment>
<dbReference type="InterPro" id="IPR052164">
    <property type="entry name" value="Anthracycline_SecMetBiosynth"/>
</dbReference>
<dbReference type="PROSITE" id="PS51819">
    <property type="entry name" value="VOC"/>
    <property type="match status" value="1"/>
</dbReference>
<feature type="domain" description="VOC" evidence="1">
    <location>
        <begin position="5"/>
        <end position="114"/>
    </location>
</feature>
<keyword evidence="3" id="KW-1185">Reference proteome</keyword>
<reference evidence="2 3" key="1">
    <citation type="submission" date="2019-07" db="EMBL/GenBank/DDBJ databases">
        <title>Whole genome shotgun sequence of Brevifollis gellanilyticus NBRC 108608.</title>
        <authorList>
            <person name="Hosoyama A."/>
            <person name="Uohara A."/>
            <person name="Ohji S."/>
            <person name="Ichikawa N."/>
        </authorList>
    </citation>
    <scope>NUCLEOTIDE SEQUENCE [LARGE SCALE GENOMIC DNA]</scope>
    <source>
        <strain evidence="2 3">NBRC 108608</strain>
    </source>
</reference>
<name>A0A512MB15_9BACT</name>
<evidence type="ECO:0000259" key="1">
    <source>
        <dbReference type="PROSITE" id="PS51819"/>
    </source>
</evidence>
<evidence type="ECO:0000313" key="3">
    <source>
        <dbReference type="Proteomes" id="UP000321577"/>
    </source>
</evidence>
<dbReference type="InterPro" id="IPR037523">
    <property type="entry name" value="VOC_core"/>
</dbReference>
<gene>
    <name evidence="2" type="ORF">BGE01nite_32180</name>
</gene>
<dbReference type="EMBL" id="BKAG01000023">
    <property type="protein sequence ID" value="GEP43927.1"/>
    <property type="molecule type" value="Genomic_DNA"/>
</dbReference>
<protein>
    <recommendedName>
        <fullName evidence="1">VOC domain-containing protein</fullName>
    </recommendedName>
</protein>
<sequence>MKITEFAFIGYPVTDMNRARAFYEGVLGLTCVTQRQMSCEFEVGPHTLLLGCGPMLKPSSDGPALALEVADFDEAIAHLKQHHVTFLGEPFQSPICRGAFILDPDGNRIGIHKRNA</sequence>
<dbReference type="Proteomes" id="UP000321577">
    <property type="component" value="Unassembled WGS sequence"/>
</dbReference>
<evidence type="ECO:0000313" key="2">
    <source>
        <dbReference type="EMBL" id="GEP43927.1"/>
    </source>
</evidence>
<dbReference type="Pfam" id="PF00903">
    <property type="entry name" value="Glyoxalase"/>
    <property type="match status" value="1"/>
</dbReference>
<accession>A0A512MB15</accession>
<organism evidence="2 3">
    <name type="scientific">Brevifollis gellanilyticus</name>
    <dbReference type="NCBI Taxonomy" id="748831"/>
    <lineage>
        <taxon>Bacteria</taxon>
        <taxon>Pseudomonadati</taxon>
        <taxon>Verrucomicrobiota</taxon>
        <taxon>Verrucomicrobiia</taxon>
        <taxon>Verrucomicrobiales</taxon>
        <taxon>Verrucomicrobiaceae</taxon>
    </lineage>
</organism>
<dbReference type="OrthoDB" id="9804907at2"/>
<dbReference type="Gene3D" id="3.10.180.10">
    <property type="entry name" value="2,3-Dihydroxybiphenyl 1,2-Dioxygenase, domain 1"/>
    <property type="match status" value="1"/>
</dbReference>